<dbReference type="AlphaFoldDB" id="A0A1D2MPK3"/>
<accession>A0A1D2MPK3</accession>
<evidence type="ECO:0000256" key="2">
    <source>
        <dbReference type="ARBA" id="ARBA00009423"/>
    </source>
</evidence>
<comment type="subcellular location">
    <subcellularLocation>
        <location evidence="1">Cytoplasm</location>
        <location evidence="1">Cytoskeleton</location>
    </subcellularLocation>
</comment>
<name>A0A1D2MPK3_ORCCI</name>
<evidence type="ECO:0000313" key="9">
    <source>
        <dbReference type="Proteomes" id="UP000094527"/>
    </source>
</evidence>
<evidence type="ECO:0000256" key="4">
    <source>
        <dbReference type="ARBA" id="ARBA00023054"/>
    </source>
</evidence>
<protein>
    <submittedName>
        <fullName evidence="8">Transforming acidic coiled-coil-containing protein 2</fullName>
    </submittedName>
</protein>
<feature type="coiled-coil region" evidence="6">
    <location>
        <begin position="21"/>
        <end position="69"/>
    </location>
</feature>
<keyword evidence="3" id="KW-0963">Cytoplasm</keyword>
<keyword evidence="9" id="KW-1185">Reference proteome</keyword>
<dbReference type="InterPro" id="IPR007707">
    <property type="entry name" value="TACC_C"/>
</dbReference>
<dbReference type="Gene3D" id="1.20.5.1700">
    <property type="match status" value="1"/>
</dbReference>
<comment type="caution">
    <text evidence="8">The sequence shown here is derived from an EMBL/GenBank/DDBJ whole genome shotgun (WGS) entry which is preliminary data.</text>
</comment>
<dbReference type="EMBL" id="LJIJ01000720">
    <property type="protein sequence ID" value="ODM95029.1"/>
    <property type="molecule type" value="Genomic_DNA"/>
</dbReference>
<evidence type="ECO:0000256" key="3">
    <source>
        <dbReference type="ARBA" id="ARBA00022490"/>
    </source>
</evidence>
<evidence type="ECO:0000313" key="8">
    <source>
        <dbReference type="EMBL" id="ODM95029.1"/>
    </source>
</evidence>
<dbReference type="OrthoDB" id="10255048at2759"/>
<evidence type="ECO:0000256" key="5">
    <source>
        <dbReference type="ARBA" id="ARBA00023212"/>
    </source>
</evidence>
<reference evidence="8 9" key="1">
    <citation type="journal article" date="2016" name="Genome Biol. Evol.">
        <title>Gene Family Evolution Reflects Adaptation to Soil Environmental Stressors in the Genome of the Collembolan Orchesella cincta.</title>
        <authorList>
            <person name="Faddeeva-Vakhrusheva A."/>
            <person name="Derks M.F."/>
            <person name="Anvar S.Y."/>
            <person name="Agamennone V."/>
            <person name="Suring W."/>
            <person name="Smit S."/>
            <person name="van Straalen N.M."/>
            <person name="Roelofs D."/>
        </authorList>
    </citation>
    <scope>NUCLEOTIDE SEQUENCE [LARGE SCALE GENOMIC DNA]</scope>
    <source>
        <tissue evidence="8">Mixed pool</tissue>
    </source>
</reference>
<keyword evidence="4 6" id="KW-0175">Coiled coil</keyword>
<feature type="domain" description="Transforming acidic coiled-coil-containing protein C-terminal" evidence="7">
    <location>
        <begin position="15"/>
        <end position="165"/>
    </location>
</feature>
<evidence type="ECO:0000256" key="6">
    <source>
        <dbReference type="SAM" id="Coils"/>
    </source>
</evidence>
<evidence type="ECO:0000259" key="7">
    <source>
        <dbReference type="Pfam" id="PF05010"/>
    </source>
</evidence>
<organism evidence="8 9">
    <name type="scientific">Orchesella cincta</name>
    <name type="common">Springtail</name>
    <name type="synonym">Podura cincta</name>
    <dbReference type="NCBI Taxonomy" id="48709"/>
    <lineage>
        <taxon>Eukaryota</taxon>
        <taxon>Metazoa</taxon>
        <taxon>Ecdysozoa</taxon>
        <taxon>Arthropoda</taxon>
        <taxon>Hexapoda</taxon>
        <taxon>Collembola</taxon>
        <taxon>Entomobryomorpha</taxon>
        <taxon>Entomobryoidea</taxon>
        <taxon>Orchesellidae</taxon>
        <taxon>Orchesellinae</taxon>
        <taxon>Orchesella</taxon>
    </lineage>
</organism>
<comment type="similarity">
    <text evidence="2">Belongs to the TACC family.</text>
</comment>
<gene>
    <name evidence="8" type="ORF">Ocin01_11660</name>
</gene>
<proteinExistence type="inferred from homology"/>
<keyword evidence="5" id="KW-0206">Cytoskeleton</keyword>
<dbReference type="Proteomes" id="UP000094527">
    <property type="component" value="Unassembled WGS sequence"/>
</dbReference>
<evidence type="ECO:0000256" key="1">
    <source>
        <dbReference type="ARBA" id="ARBA00004245"/>
    </source>
</evidence>
<feature type="coiled-coil region" evidence="6">
    <location>
        <begin position="134"/>
        <end position="161"/>
    </location>
</feature>
<sequence>MEADKEIAMKEAKLKTISDQVDIEATSLENLEAALELAKQERDQALDDLKQMEANFAEMLNMYENIKSLQTRVEQNCQILQKREYILAEALERKEDRDNAACQIVADCLDVMKHDFETRVKEREAENIKLKARLRMSEMSVEKMEAKMGQLDRESEKLRGLCDELLNSQGGL</sequence>
<dbReference type="Pfam" id="PF05010">
    <property type="entry name" value="TACC_C"/>
    <property type="match status" value="1"/>
</dbReference>
<dbReference type="GO" id="GO:0005856">
    <property type="term" value="C:cytoskeleton"/>
    <property type="evidence" value="ECO:0007669"/>
    <property type="project" value="UniProtKB-SubCell"/>
</dbReference>